<name>A0A1U9Z197_9HYPH</name>
<evidence type="ECO:0000313" key="3">
    <source>
        <dbReference type="EMBL" id="AQZ51463.1"/>
    </source>
</evidence>
<sequence length="390" mass="41374" precursor="true">MSSVVGRVNSRTLFMIAAILTIVNFCTANAQENSSDAVEALKLYVMPQSGPFRPDQIPVPQQELISAWARSAHADASAEAFTHWDGEGEIPANCAACHSGAGFRDFHGLDGSAPGIEGPTPVGGVVDCDTCHNPGLGEIAAITLPSGIEHPVAPGAQAACMTCHIGREAGVSVTRAVGEKAADTPDPSINFVNPHYALAGAMWLGSIGGGGFEYPGKSYSGLFFHARPINDCASCHDPHTLTVAEQTCLSCHESGAPGAIRISRISYDGSGDLSKGIRSDIEANSALLLKTIQDYSVDIAGAPIVFEHSYPYFFLDADQDGRGDRIDGKPQTYKSWTPRMLKAAYNWKFVNADSGAFVHNPHYALELLYDSIEDLAGPLNIDVEALGIQR</sequence>
<evidence type="ECO:0000313" key="4">
    <source>
        <dbReference type="Proteomes" id="UP000191135"/>
    </source>
</evidence>
<organism evidence="3 4">
    <name type="scientific">Martelella mediterranea DSM 17316</name>
    <dbReference type="NCBI Taxonomy" id="1122214"/>
    <lineage>
        <taxon>Bacteria</taxon>
        <taxon>Pseudomonadati</taxon>
        <taxon>Pseudomonadota</taxon>
        <taxon>Alphaproteobacteria</taxon>
        <taxon>Hyphomicrobiales</taxon>
        <taxon>Aurantimonadaceae</taxon>
        <taxon>Martelella</taxon>
    </lineage>
</organism>
<evidence type="ECO:0000256" key="1">
    <source>
        <dbReference type="ARBA" id="ARBA00022729"/>
    </source>
</evidence>
<dbReference type="PANTHER" id="PTHR35038:SF8">
    <property type="entry name" value="C-TYPE POLYHEME CYTOCHROME OMCC"/>
    <property type="match status" value="1"/>
</dbReference>
<dbReference type="SUPFAM" id="SSF48695">
    <property type="entry name" value="Multiheme cytochromes"/>
    <property type="match status" value="1"/>
</dbReference>
<gene>
    <name evidence="3" type="ORF">Mame_02125</name>
</gene>
<proteinExistence type="predicted"/>
<dbReference type="PANTHER" id="PTHR35038">
    <property type="entry name" value="DISSIMILATORY SULFITE REDUCTASE SIRA"/>
    <property type="match status" value="1"/>
</dbReference>
<keyword evidence="1 2" id="KW-0732">Signal</keyword>
<feature type="signal peptide" evidence="2">
    <location>
        <begin position="1"/>
        <end position="30"/>
    </location>
</feature>
<dbReference type="AlphaFoldDB" id="A0A1U9Z197"/>
<dbReference type="Proteomes" id="UP000191135">
    <property type="component" value="Chromosome"/>
</dbReference>
<protein>
    <submittedName>
        <fullName evidence="3">Formate-dependent nitrite reductase, periplasmic cytochrome c552 subunit</fullName>
    </submittedName>
</protein>
<reference evidence="3 4" key="1">
    <citation type="submission" date="2017-03" db="EMBL/GenBank/DDBJ databases">
        <title>Foreign affairs: Plasmid Transfer between Roseobacters and Rhizobia.</title>
        <authorList>
            <person name="Bartling P."/>
            <person name="Bunk B."/>
            <person name="Overmann J."/>
            <person name="Brinkmann H."/>
            <person name="Petersen J."/>
        </authorList>
    </citation>
    <scope>NUCLEOTIDE SEQUENCE [LARGE SCALE GENOMIC DNA]</scope>
    <source>
        <strain evidence="3 4">MACL11</strain>
    </source>
</reference>
<dbReference type="eggNOG" id="COG5492">
    <property type="taxonomic scope" value="Bacteria"/>
</dbReference>
<dbReference type="KEGG" id="mmed:Mame_02125"/>
<dbReference type="EMBL" id="CP020330">
    <property type="protein sequence ID" value="AQZ51463.1"/>
    <property type="molecule type" value="Genomic_DNA"/>
</dbReference>
<keyword evidence="4" id="KW-1185">Reference proteome</keyword>
<dbReference type="InterPro" id="IPR051829">
    <property type="entry name" value="Multiheme_Cytochr_ET"/>
</dbReference>
<dbReference type="InterPro" id="IPR036280">
    <property type="entry name" value="Multihaem_cyt_sf"/>
</dbReference>
<evidence type="ECO:0000256" key="2">
    <source>
        <dbReference type="SAM" id="SignalP"/>
    </source>
</evidence>
<feature type="chain" id="PRO_5010736576" evidence="2">
    <location>
        <begin position="31"/>
        <end position="390"/>
    </location>
</feature>
<accession>A0A1U9Z197</accession>
<dbReference type="Gene3D" id="1.10.1130.10">
    <property type="entry name" value="Flavocytochrome C3, Chain A"/>
    <property type="match status" value="1"/>
</dbReference>
<dbReference type="STRING" id="1122214.Mame_02125"/>